<keyword evidence="5" id="KW-1015">Disulfide bond</keyword>
<keyword evidence="10" id="KW-1185">Reference proteome</keyword>
<comment type="similarity">
    <text evidence="2">Belongs to the 'GDXG' lipolytic enzyme family.</text>
</comment>
<dbReference type="InterPro" id="IPR019826">
    <property type="entry name" value="Carboxylesterase_B_AS"/>
</dbReference>
<protein>
    <recommendedName>
        <fullName evidence="7">Carboxylic ester hydrolase</fullName>
        <ecNumber evidence="7">3.1.1.-</ecNumber>
    </recommendedName>
</protein>
<dbReference type="RefSeq" id="XP_062708045.1">
    <property type="nucleotide sequence ID" value="XM_062852061.1"/>
</dbReference>
<evidence type="ECO:0000256" key="6">
    <source>
        <dbReference type="ARBA" id="ARBA00023180"/>
    </source>
</evidence>
<dbReference type="InterPro" id="IPR002018">
    <property type="entry name" value="CarbesteraseB"/>
</dbReference>
<reference evidence="10" key="1">
    <citation type="journal article" date="2015" name="Proc. Natl. Acad. Sci. U.S.A.">
        <title>Genome sequence of the Asian Tiger mosquito, Aedes albopictus, reveals insights into its biology, genetics, and evolution.</title>
        <authorList>
            <person name="Chen X.G."/>
            <person name="Jiang X."/>
            <person name="Gu J."/>
            <person name="Xu M."/>
            <person name="Wu Y."/>
            <person name="Deng Y."/>
            <person name="Zhang C."/>
            <person name="Bonizzoni M."/>
            <person name="Dermauw W."/>
            <person name="Vontas J."/>
            <person name="Armbruster P."/>
            <person name="Huang X."/>
            <person name="Yang Y."/>
            <person name="Zhang H."/>
            <person name="He W."/>
            <person name="Peng H."/>
            <person name="Liu Y."/>
            <person name="Wu K."/>
            <person name="Chen J."/>
            <person name="Lirakis M."/>
            <person name="Topalis P."/>
            <person name="Van Leeuwen T."/>
            <person name="Hall A.B."/>
            <person name="Jiang X."/>
            <person name="Thorpe C."/>
            <person name="Mueller R.L."/>
            <person name="Sun C."/>
            <person name="Waterhouse R.M."/>
            <person name="Yan G."/>
            <person name="Tu Z.J."/>
            <person name="Fang X."/>
            <person name="James A.A."/>
        </authorList>
    </citation>
    <scope>NUCLEOTIDE SEQUENCE [LARGE SCALE GENOMIC DNA]</scope>
    <source>
        <strain evidence="10">Foshan</strain>
    </source>
</reference>
<dbReference type="EnsemblMetazoa" id="AALFPA23_017073.R24914">
    <property type="protein sequence ID" value="AALFPA23_017073.P24914"/>
    <property type="gene ID" value="AALFPA23_017073"/>
</dbReference>
<dbReference type="InterPro" id="IPR029058">
    <property type="entry name" value="AB_hydrolase_fold"/>
</dbReference>
<dbReference type="GeneID" id="115266539"/>
<dbReference type="Pfam" id="PF00135">
    <property type="entry name" value="COesterase"/>
    <property type="match status" value="1"/>
</dbReference>
<reference evidence="9" key="2">
    <citation type="submission" date="2025-05" db="UniProtKB">
        <authorList>
            <consortium name="EnsemblMetazoa"/>
        </authorList>
    </citation>
    <scope>IDENTIFICATION</scope>
    <source>
        <strain evidence="9">Foshan</strain>
    </source>
</reference>
<comment type="similarity">
    <text evidence="1 7">Belongs to the type-B carboxylesterase/lipase family.</text>
</comment>
<dbReference type="Gene3D" id="3.40.50.1820">
    <property type="entry name" value="alpha/beta hydrolase"/>
    <property type="match status" value="1"/>
</dbReference>
<evidence type="ECO:0000313" key="10">
    <source>
        <dbReference type="Proteomes" id="UP000069940"/>
    </source>
</evidence>
<evidence type="ECO:0000256" key="1">
    <source>
        <dbReference type="ARBA" id="ARBA00005964"/>
    </source>
</evidence>
<proteinExistence type="inferred from homology"/>
<dbReference type="PROSITE" id="PS00122">
    <property type="entry name" value="CARBOXYLESTERASE_B_1"/>
    <property type="match status" value="1"/>
</dbReference>
<evidence type="ECO:0000256" key="2">
    <source>
        <dbReference type="ARBA" id="ARBA00010515"/>
    </source>
</evidence>
<sequence length="579" mass="66497">MIEFIVGVYRLVIGTIKYFLHNRFIKIFTRSPRPTVEVRQGKLRGISTSLPNGSTYHYFKGIPYAKPPVGDLRFKPPVPLEKFDTALVDCAVDRSEFIQQNMYIPFIIKGSEKQLHLNVYTPQLPELLGWNPNLPVMVFIHGGGYVHGSAWTFLHDPKHLVQEGVVVVVISYRLGPLGFLSFPSMGIAGNAGLKDQVMAFRWVKENINQFGGNPENVTVFGESAGSWSTYLHYLSPNSRKYFKRAICQSGVVCTDSFFQVDPEKKARKLAKLLGYKGCSDDGVYETLMKAPAHLIVKYQHDVADDDEKKLPMNFLFRPVIEQIESEDSIITASPQQILKQTDTIDMPLITGCTNGEGILAYFYMRRKNQIDAFVTEPERLVPCYLRENSSLNLEDVGIQIKRFFFGSKKIRKSNNQHMRDLLSDNTFVTTTMINAELLAKYQPKVQHFHYRFTFHGRFSLFKRLQRTGQFQGACHGDDQFYIFDSPMLPNLPSDSDEVKVRNHFVRLWTNFAKYGHPTPTERDQPAWPVAVRQPCADSKDFNLTYLDINTEVRVEQNPDKQRHDFWRNMIALYKSDLLS</sequence>
<dbReference type="Proteomes" id="UP000069940">
    <property type="component" value="Unassembled WGS sequence"/>
</dbReference>
<keyword evidence="6" id="KW-0325">Glycoprotein</keyword>
<dbReference type="InterPro" id="IPR002168">
    <property type="entry name" value="Lipase_GDXG_HIS_AS"/>
</dbReference>
<accession>A0ABM1ZC27</accession>
<keyword evidence="4 7" id="KW-0378">Hydrolase</keyword>
<name>A0ABM1ZC27_AEDAL</name>
<evidence type="ECO:0000256" key="3">
    <source>
        <dbReference type="ARBA" id="ARBA00022487"/>
    </source>
</evidence>
<dbReference type="PROSITE" id="PS01173">
    <property type="entry name" value="LIPASE_GDXG_HIS"/>
    <property type="match status" value="1"/>
</dbReference>
<dbReference type="PANTHER" id="PTHR43142">
    <property type="entry name" value="CARBOXYLIC ESTER HYDROLASE"/>
    <property type="match status" value="1"/>
</dbReference>
<keyword evidence="3" id="KW-0719">Serine esterase</keyword>
<evidence type="ECO:0000256" key="4">
    <source>
        <dbReference type="ARBA" id="ARBA00022801"/>
    </source>
</evidence>
<dbReference type="EC" id="3.1.1.-" evidence="7"/>
<dbReference type="SUPFAM" id="SSF53474">
    <property type="entry name" value="alpha/beta-Hydrolases"/>
    <property type="match status" value="1"/>
</dbReference>
<evidence type="ECO:0000256" key="5">
    <source>
        <dbReference type="ARBA" id="ARBA00023157"/>
    </source>
</evidence>
<evidence type="ECO:0000313" key="9">
    <source>
        <dbReference type="EnsemblMetazoa" id="AALFPA23_017073.P24914"/>
    </source>
</evidence>
<dbReference type="PANTHER" id="PTHR43142:SF1">
    <property type="entry name" value="CARBOXYLIC ESTER HYDROLASE"/>
    <property type="match status" value="1"/>
</dbReference>
<organism evidence="9 10">
    <name type="scientific">Aedes albopictus</name>
    <name type="common">Asian tiger mosquito</name>
    <name type="synonym">Stegomyia albopicta</name>
    <dbReference type="NCBI Taxonomy" id="7160"/>
    <lineage>
        <taxon>Eukaryota</taxon>
        <taxon>Metazoa</taxon>
        <taxon>Ecdysozoa</taxon>
        <taxon>Arthropoda</taxon>
        <taxon>Hexapoda</taxon>
        <taxon>Insecta</taxon>
        <taxon>Pterygota</taxon>
        <taxon>Neoptera</taxon>
        <taxon>Endopterygota</taxon>
        <taxon>Diptera</taxon>
        <taxon>Nematocera</taxon>
        <taxon>Culicoidea</taxon>
        <taxon>Culicidae</taxon>
        <taxon>Culicinae</taxon>
        <taxon>Aedini</taxon>
        <taxon>Aedes</taxon>
        <taxon>Stegomyia</taxon>
    </lineage>
</organism>
<feature type="domain" description="Carboxylesterase type B" evidence="8">
    <location>
        <begin position="34"/>
        <end position="566"/>
    </location>
</feature>
<evidence type="ECO:0000256" key="7">
    <source>
        <dbReference type="RuleBase" id="RU361235"/>
    </source>
</evidence>
<evidence type="ECO:0000259" key="8">
    <source>
        <dbReference type="Pfam" id="PF00135"/>
    </source>
</evidence>